<name>A0A077ZAG2_TRITR</name>
<dbReference type="SUPFAM" id="SSF50978">
    <property type="entry name" value="WD40 repeat-like"/>
    <property type="match status" value="1"/>
</dbReference>
<keyword evidence="5" id="KW-0539">Nucleus</keyword>
<dbReference type="PANTHER" id="PTHR44133">
    <property type="entry name" value="CLEAVAGE STIMULATION FACTOR SUBUNIT 1"/>
    <property type="match status" value="1"/>
</dbReference>
<keyword evidence="10" id="KW-1185">Reference proteome</keyword>
<dbReference type="FunFam" id="1.20.960.50:FF:000001">
    <property type="entry name" value="Cleavage stimulation factor subunit 1"/>
    <property type="match status" value="1"/>
</dbReference>
<proteinExistence type="predicted"/>
<dbReference type="PROSITE" id="PS00678">
    <property type="entry name" value="WD_REPEATS_1"/>
    <property type="match status" value="1"/>
</dbReference>
<reference evidence="9" key="2">
    <citation type="submission" date="2014-03" db="EMBL/GenBank/DDBJ databases">
        <title>The whipworm genome and dual-species transcriptomics of an intimate host-pathogen interaction.</title>
        <authorList>
            <person name="Foth B.J."/>
            <person name="Tsai I.J."/>
            <person name="Reid A.J."/>
            <person name="Bancroft A.J."/>
            <person name="Nichol S."/>
            <person name="Tracey A."/>
            <person name="Holroyd N."/>
            <person name="Cotton J.A."/>
            <person name="Stanley E.J."/>
            <person name="Zarowiecki M."/>
            <person name="Liu J.Z."/>
            <person name="Huckvale T."/>
            <person name="Cooper P.J."/>
            <person name="Grencis R.K."/>
            <person name="Berriman M."/>
        </authorList>
    </citation>
    <scope>NUCLEOTIDE SEQUENCE [LARGE SCALE GENOMIC DNA]</scope>
</reference>
<dbReference type="PROSITE" id="PS50082">
    <property type="entry name" value="WD_REPEATS_2"/>
    <property type="match status" value="4"/>
</dbReference>
<dbReference type="AlphaFoldDB" id="A0A077ZAG2"/>
<keyword evidence="4" id="KW-0677">Repeat</keyword>
<dbReference type="Pfam" id="PF16699">
    <property type="entry name" value="CSTF1_dimer"/>
    <property type="match status" value="1"/>
</dbReference>
<evidence type="ECO:0000313" key="9">
    <source>
        <dbReference type="EMBL" id="CDW57377.1"/>
    </source>
</evidence>
<evidence type="ECO:0000256" key="3">
    <source>
        <dbReference type="ARBA" id="ARBA00022664"/>
    </source>
</evidence>
<dbReference type="InterPro" id="IPR032028">
    <property type="entry name" value="CSTF1_dimer"/>
</dbReference>
<dbReference type="InterPro" id="IPR015943">
    <property type="entry name" value="WD40/YVTN_repeat-like_dom_sf"/>
</dbReference>
<dbReference type="PANTHER" id="PTHR44133:SF2">
    <property type="entry name" value="CLEAVAGE STIMULATION FACTOR SUBUNIT 1"/>
    <property type="match status" value="1"/>
</dbReference>
<dbReference type="InterPro" id="IPR020472">
    <property type="entry name" value="WD40_PAC1"/>
</dbReference>
<dbReference type="GO" id="GO:0031124">
    <property type="term" value="P:mRNA 3'-end processing"/>
    <property type="evidence" value="ECO:0007669"/>
    <property type="project" value="InterPro"/>
</dbReference>
<dbReference type="InterPro" id="IPR044633">
    <property type="entry name" value="CstF1-like"/>
</dbReference>
<dbReference type="InterPro" id="IPR019775">
    <property type="entry name" value="WD40_repeat_CS"/>
</dbReference>
<feature type="domain" description="Cleavage stimulation factor subunit 1 dimerisation" evidence="8">
    <location>
        <begin position="8"/>
        <end position="56"/>
    </location>
</feature>
<dbReference type="GO" id="GO:0003723">
    <property type="term" value="F:RNA binding"/>
    <property type="evidence" value="ECO:0007669"/>
    <property type="project" value="TreeGrafter"/>
</dbReference>
<feature type="repeat" description="WD" evidence="7">
    <location>
        <begin position="99"/>
        <end position="133"/>
    </location>
</feature>
<feature type="repeat" description="WD" evidence="7">
    <location>
        <begin position="294"/>
        <end position="335"/>
    </location>
</feature>
<reference evidence="9" key="1">
    <citation type="submission" date="2014-01" db="EMBL/GenBank/DDBJ databases">
        <authorList>
            <person name="Aslett M."/>
        </authorList>
    </citation>
    <scope>NUCLEOTIDE SEQUENCE</scope>
</reference>
<feature type="repeat" description="WD" evidence="7">
    <location>
        <begin position="161"/>
        <end position="202"/>
    </location>
</feature>
<evidence type="ECO:0000259" key="8">
    <source>
        <dbReference type="Pfam" id="PF16699"/>
    </source>
</evidence>
<dbReference type="InterPro" id="IPR036322">
    <property type="entry name" value="WD40_repeat_dom_sf"/>
</dbReference>
<dbReference type="InterPro" id="IPR038184">
    <property type="entry name" value="CSTF1_dimer_sf"/>
</dbReference>
<evidence type="ECO:0000256" key="4">
    <source>
        <dbReference type="ARBA" id="ARBA00022737"/>
    </source>
</evidence>
<evidence type="ECO:0000256" key="1">
    <source>
        <dbReference type="ARBA" id="ARBA00004123"/>
    </source>
</evidence>
<gene>
    <name evidence="9" type="ORF">TTRE_0000566801</name>
</gene>
<dbReference type="SMART" id="SM00320">
    <property type="entry name" value="WD40"/>
    <property type="match status" value="6"/>
</dbReference>
<dbReference type="PRINTS" id="PR00320">
    <property type="entry name" value="GPROTEINBRPT"/>
</dbReference>
<dbReference type="Gene3D" id="1.20.960.50">
    <property type="entry name" value="Cleavage stimulation factor subunit 1, dimerisation domain"/>
    <property type="match status" value="1"/>
</dbReference>
<dbReference type="EMBL" id="HG806153">
    <property type="protein sequence ID" value="CDW57377.1"/>
    <property type="molecule type" value="Genomic_DNA"/>
</dbReference>
<dbReference type="CDD" id="cd00200">
    <property type="entry name" value="WD40"/>
    <property type="match status" value="1"/>
</dbReference>
<evidence type="ECO:0000256" key="2">
    <source>
        <dbReference type="ARBA" id="ARBA00022574"/>
    </source>
</evidence>
<dbReference type="STRING" id="36087.A0A077ZAG2"/>
<keyword evidence="2 7" id="KW-0853">WD repeat</keyword>
<protein>
    <recommendedName>
        <fullName evidence="6">Cleavage stimulation factor 50 kDa subunit</fullName>
    </recommendedName>
</protein>
<evidence type="ECO:0000256" key="7">
    <source>
        <dbReference type="PROSITE-ProRule" id="PRU00221"/>
    </source>
</evidence>
<sequence length="423" mass="47654">MDRNMHSNLYRLIISQLYYDGYSQMAASLSKMVNEDRPCPPSNKLLRYVTTAYQTENEQQEKGKSRGANEWHTSCLDMDFDADLLPSSPEPALYETIFITAHKDVCRACAFNNDGSLVATGSGDASIKIVDIDRVLSKEHMFSDVEVTQANAEFHPVIRTLYDHVDQVNCLAFHPREQILASGSKDCTLKFFDFAKSSVKRAFKTILEVEPVRCMAFDPLGDCILVGTEHSTLRLYVVDTLQCFVSPVPADQHQGPITDIQYTHTGRYFVSASKDGSIKLWDGVSCRCVNTFQRAHDGAEVCSAVFSKNSKYILSCGKDGVVKLWELCTNRCLMAYTCLGTSGQSRHRIQAAFNQNEDYVLFPEQHSGCLCSWDSRTCERKRVLPLGHTAPVRAFAHSPVQPAFITCSDDYRARYWYRKAITD</sequence>
<comment type="subcellular location">
    <subcellularLocation>
        <location evidence="1">Nucleus</location>
    </subcellularLocation>
</comment>
<feature type="repeat" description="WD" evidence="7">
    <location>
        <begin position="250"/>
        <end position="282"/>
    </location>
</feature>
<evidence type="ECO:0000256" key="6">
    <source>
        <dbReference type="ARBA" id="ARBA00029851"/>
    </source>
</evidence>
<dbReference type="PROSITE" id="PS50294">
    <property type="entry name" value="WD_REPEATS_REGION"/>
    <property type="match status" value="2"/>
</dbReference>
<dbReference type="InterPro" id="IPR001680">
    <property type="entry name" value="WD40_rpt"/>
</dbReference>
<dbReference type="Pfam" id="PF00400">
    <property type="entry name" value="WD40"/>
    <property type="match status" value="5"/>
</dbReference>
<dbReference type="Proteomes" id="UP000030665">
    <property type="component" value="Unassembled WGS sequence"/>
</dbReference>
<dbReference type="GO" id="GO:0005848">
    <property type="term" value="C:mRNA cleavage stimulating factor complex"/>
    <property type="evidence" value="ECO:0007669"/>
    <property type="project" value="InterPro"/>
</dbReference>
<dbReference type="FunFam" id="2.130.10.10:FF:000089">
    <property type="entry name" value="Cleavage stimulation factor subunit 1"/>
    <property type="match status" value="1"/>
</dbReference>
<dbReference type="Gene3D" id="2.130.10.10">
    <property type="entry name" value="YVTN repeat-like/Quinoprotein amine dehydrogenase"/>
    <property type="match status" value="3"/>
</dbReference>
<dbReference type="OrthoDB" id="14421at2759"/>
<organism evidence="9 10">
    <name type="scientific">Trichuris trichiura</name>
    <name type="common">Whipworm</name>
    <name type="synonym">Trichocephalus trichiurus</name>
    <dbReference type="NCBI Taxonomy" id="36087"/>
    <lineage>
        <taxon>Eukaryota</taxon>
        <taxon>Metazoa</taxon>
        <taxon>Ecdysozoa</taxon>
        <taxon>Nematoda</taxon>
        <taxon>Enoplea</taxon>
        <taxon>Dorylaimia</taxon>
        <taxon>Trichinellida</taxon>
        <taxon>Trichuridae</taxon>
        <taxon>Trichuris</taxon>
    </lineage>
</organism>
<keyword evidence="3" id="KW-0507">mRNA processing</keyword>
<evidence type="ECO:0000313" key="10">
    <source>
        <dbReference type="Proteomes" id="UP000030665"/>
    </source>
</evidence>
<evidence type="ECO:0000256" key="5">
    <source>
        <dbReference type="ARBA" id="ARBA00023242"/>
    </source>
</evidence>
<accession>A0A077ZAG2</accession>